<gene>
    <name evidence="11" type="primary">CSON013144</name>
</gene>
<evidence type="ECO:0000256" key="1">
    <source>
        <dbReference type="ARBA" id="ARBA00004651"/>
    </source>
</evidence>
<name>A0A336M758_CULSO</name>
<keyword evidence="2" id="KW-1003">Cell membrane</keyword>
<dbReference type="VEuPathDB" id="VectorBase:CSON013144"/>
<feature type="transmembrane region" description="Helical" evidence="10">
    <location>
        <begin position="32"/>
        <end position="54"/>
    </location>
</feature>
<evidence type="ECO:0000256" key="6">
    <source>
        <dbReference type="ARBA" id="ARBA00022989"/>
    </source>
</evidence>
<organism evidence="11">
    <name type="scientific">Culicoides sonorensis</name>
    <name type="common">Biting midge</name>
    <dbReference type="NCBI Taxonomy" id="179676"/>
    <lineage>
        <taxon>Eukaryota</taxon>
        <taxon>Metazoa</taxon>
        <taxon>Ecdysozoa</taxon>
        <taxon>Arthropoda</taxon>
        <taxon>Hexapoda</taxon>
        <taxon>Insecta</taxon>
        <taxon>Pterygota</taxon>
        <taxon>Neoptera</taxon>
        <taxon>Endopterygota</taxon>
        <taxon>Diptera</taxon>
        <taxon>Nematocera</taxon>
        <taxon>Chironomoidea</taxon>
        <taxon>Ceratopogonidae</taxon>
        <taxon>Ceratopogoninae</taxon>
        <taxon>Culicoides</taxon>
        <taxon>Monoculicoides</taxon>
    </lineage>
</organism>
<keyword evidence="3 10" id="KW-0716">Sensory transduction</keyword>
<evidence type="ECO:0000256" key="8">
    <source>
        <dbReference type="ARBA" id="ARBA00023170"/>
    </source>
</evidence>
<dbReference type="PANTHER" id="PTHR21137">
    <property type="entry name" value="ODORANT RECEPTOR"/>
    <property type="match status" value="1"/>
</dbReference>
<comment type="subcellular location">
    <subcellularLocation>
        <location evidence="1 10">Cell membrane</location>
        <topology evidence="1 10">Multi-pass membrane protein</topology>
    </subcellularLocation>
</comment>
<dbReference type="PANTHER" id="PTHR21137:SF35">
    <property type="entry name" value="ODORANT RECEPTOR 19A-RELATED"/>
    <property type="match status" value="1"/>
</dbReference>
<dbReference type="GO" id="GO:0005886">
    <property type="term" value="C:plasma membrane"/>
    <property type="evidence" value="ECO:0007669"/>
    <property type="project" value="UniProtKB-SubCell"/>
</dbReference>
<feature type="transmembrane region" description="Helical" evidence="10">
    <location>
        <begin position="266"/>
        <end position="288"/>
    </location>
</feature>
<proteinExistence type="inferred from homology"/>
<evidence type="ECO:0000256" key="10">
    <source>
        <dbReference type="RuleBase" id="RU351113"/>
    </source>
</evidence>
<keyword evidence="4 10" id="KW-0812">Transmembrane</keyword>
<comment type="caution">
    <text evidence="10">Lacks conserved residue(s) required for the propagation of feature annotation.</text>
</comment>
<evidence type="ECO:0000313" key="11">
    <source>
        <dbReference type="EMBL" id="SSX26144.1"/>
    </source>
</evidence>
<feature type="transmembrane region" description="Helical" evidence="10">
    <location>
        <begin position="134"/>
        <end position="154"/>
    </location>
</feature>
<evidence type="ECO:0000256" key="5">
    <source>
        <dbReference type="ARBA" id="ARBA00022725"/>
    </source>
</evidence>
<dbReference type="GO" id="GO:0005549">
    <property type="term" value="F:odorant binding"/>
    <property type="evidence" value="ECO:0007669"/>
    <property type="project" value="InterPro"/>
</dbReference>
<dbReference type="EMBL" id="UFQT01000652">
    <property type="protein sequence ID" value="SSX26144.1"/>
    <property type="molecule type" value="Genomic_DNA"/>
</dbReference>
<keyword evidence="6 10" id="KW-1133">Transmembrane helix</keyword>
<dbReference type="AlphaFoldDB" id="A0A336M758"/>
<dbReference type="GO" id="GO:0007165">
    <property type="term" value="P:signal transduction"/>
    <property type="evidence" value="ECO:0007669"/>
    <property type="project" value="UniProtKB-KW"/>
</dbReference>
<sequence>MAENLWNSFKLSSDRSVLFIIRPNPKHKVIQIILQLTSFMLYLTEFVIVLINVVQQKEGLVMSVINAMFLIMIFGMCIITIELIIKKDNIIELISWCTEPTWKKFHKSMLPEAGNKFLRIRNLSAAIILFNIKLYDVLSLLTTFIVGIAMQIIPSLRYNLALPWHLPIENYKTWPAFFTTLLIQTAGTVALSQVISFFVSFIVMFYLHVKEYVEIILCEYEKLNEKLRNKRSTECVDVNESLKILVIMIENYIRILTKFSTLMSNILMCLEIISIATIFCNAFILLIVKKTEHYFIAWGIMTFNLNALGIAYINEKFKDMSTKISNALYELPWDELSPEQRRFIQFSMKCIDVDITLNSGNIHEFSLERFGDITTKAYSNTLILKRILEKV</sequence>
<keyword evidence="8 10" id="KW-0675">Receptor</keyword>
<evidence type="ECO:0000256" key="7">
    <source>
        <dbReference type="ARBA" id="ARBA00023136"/>
    </source>
</evidence>
<evidence type="ECO:0000256" key="2">
    <source>
        <dbReference type="ARBA" id="ARBA00022475"/>
    </source>
</evidence>
<dbReference type="GO" id="GO:0004984">
    <property type="term" value="F:olfactory receptor activity"/>
    <property type="evidence" value="ECO:0007669"/>
    <property type="project" value="InterPro"/>
</dbReference>
<feature type="transmembrane region" description="Helical" evidence="10">
    <location>
        <begin position="294"/>
        <end position="313"/>
    </location>
</feature>
<dbReference type="Pfam" id="PF02949">
    <property type="entry name" value="7tm_6"/>
    <property type="match status" value="1"/>
</dbReference>
<dbReference type="InterPro" id="IPR004117">
    <property type="entry name" value="7tm6_olfct_rcpt"/>
</dbReference>
<keyword evidence="5 10" id="KW-0552">Olfaction</keyword>
<keyword evidence="7 10" id="KW-0472">Membrane</keyword>
<reference evidence="11" key="1">
    <citation type="submission" date="2018-07" db="EMBL/GenBank/DDBJ databases">
        <authorList>
            <person name="Quirk P.G."/>
            <person name="Krulwich T.A."/>
        </authorList>
    </citation>
    <scope>NUCLEOTIDE SEQUENCE</scope>
</reference>
<feature type="transmembrane region" description="Helical" evidence="10">
    <location>
        <begin position="174"/>
        <end position="207"/>
    </location>
</feature>
<feature type="transmembrane region" description="Helical" evidence="10">
    <location>
        <begin position="60"/>
        <end position="85"/>
    </location>
</feature>
<evidence type="ECO:0000256" key="4">
    <source>
        <dbReference type="ARBA" id="ARBA00022692"/>
    </source>
</evidence>
<comment type="similarity">
    <text evidence="10">Belongs to the insect chemoreceptor superfamily. Heteromeric odorant receptor channel (TC 1.A.69) family.</text>
</comment>
<evidence type="ECO:0000256" key="3">
    <source>
        <dbReference type="ARBA" id="ARBA00022606"/>
    </source>
</evidence>
<accession>A0A336M758</accession>
<protein>
    <recommendedName>
        <fullName evidence="10">Odorant receptor</fullName>
    </recommendedName>
</protein>
<evidence type="ECO:0000256" key="9">
    <source>
        <dbReference type="ARBA" id="ARBA00023224"/>
    </source>
</evidence>
<keyword evidence="9 10" id="KW-0807">Transducer</keyword>